<protein>
    <submittedName>
        <fullName evidence="1">Uncharacterized protein</fullName>
    </submittedName>
</protein>
<organism evidence="1 2">
    <name type="scientific">Bradyrhizobium lablabi</name>
    <dbReference type="NCBI Taxonomy" id="722472"/>
    <lineage>
        <taxon>Bacteria</taxon>
        <taxon>Pseudomonadati</taxon>
        <taxon>Pseudomonadota</taxon>
        <taxon>Alphaproteobacteria</taxon>
        <taxon>Hyphomicrobiales</taxon>
        <taxon>Nitrobacteraceae</taxon>
        <taxon>Bradyrhizobium</taxon>
    </lineage>
</organism>
<dbReference type="RefSeq" id="WP_057859446.1">
    <property type="nucleotide sequence ID" value="NZ_LLYB01000072.1"/>
</dbReference>
<evidence type="ECO:0000313" key="1">
    <source>
        <dbReference type="EMBL" id="KRR22630.1"/>
    </source>
</evidence>
<evidence type="ECO:0000313" key="2">
    <source>
        <dbReference type="Proteomes" id="UP000051660"/>
    </source>
</evidence>
<gene>
    <name evidence="1" type="ORF">CQ14_30960</name>
</gene>
<reference evidence="1 2" key="1">
    <citation type="submission" date="2014-03" db="EMBL/GenBank/DDBJ databases">
        <title>Bradyrhizobium valentinum sp. nov., isolated from effective nodules of Lupinus mariae-josephae, a lupine endemic of basic-lime soils in Eastern Spain.</title>
        <authorList>
            <person name="Duran D."/>
            <person name="Rey L."/>
            <person name="Navarro A."/>
            <person name="Busquets A."/>
            <person name="Imperial J."/>
            <person name="Ruiz-Argueso T."/>
        </authorList>
    </citation>
    <scope>NUCLEOTIDE SEQUENCE [LARGE SCALE GENOMIC DNA]</scope>
    <source>
        <strain evidence="1 2">CCBAU 23086</strain>
    </source>
</reference>
<dbReference type="AlphaFoldDB" id="A0A0R3MZ72"/>
<sequence length="95" mass="9983">MYNKAEIFSFSNISATPTSFILRGGNYGVTAKATWGGGSLTLQRLAPDGTTYVTVMTAFTADGYQSANLPGGTYRLLVATATAIYVDVVSTVTTQ</sequence>
<dbReference type="Proteomes" id="UP000051660">
    <property type="component" value="Unassembled WGS sequence"/>
</dbReference>
<comment type="caution">
    <text evidence="1">The sequence shown here is derived from an EMBL/GenBank/DDBJ whole genome shotgun (WGS) entry which is preliminary data.</text>
</comment>
<proteinExistence type="predicted"/>
<dbReference type="EMBL" id="LLYB01000072">
    <property type="protein sequence ID" value="KRR22630.1"/>
    <property type="molecule type" value="Genomic_DNA"/>
</dbReference>
<dbReference type="OrthoDB" id="9911944at2"/>
<name>A0A0R3MZ72_9BRAD</name>
<accession>A0A0R3MZ72</accession>